<name>A0A2S6FMF5_9PSED</name>
<accession>A0A2S6FMF5</accession>
<evidence type="ECO:0000313" key="2">
    <source>
        <dbReference type="EMBL" id="PPK38550.1"/>
    </source>
</evidence>
<dbReference type="Proteomes" id="UP000238541">
    <property type="component" value="Unassembled WGS sequence"/>
</dbReference>
<keyword evidence="3" id="KW-1185">Reference proteome</keyword>
<dbReference type="RefSeq" id="WP_007978183.1">
    <property type="nucleotide sequence ID" value="NZ_CP087188.1"/>
</dbReference>
<dbReference type="AlphaFoldDB" id="A0A2S6FMF5"/>
<gene>
    <name evidence="2" type="ORF">CD175_12140</name>
</gene>
<feature type="signal peptide" evidence="1">
    <location>
        <begin position="1"/>
        <end position="18"/>
    </location>
</feature>
<evidence type="ECO:0000313" key="3">
    <source>
        <dbReference type="Proteomes" id="UP000238541"/>
    </source>
</evidence>
<reference evidence="3" key="1">
    <citation type="submission" date="2017-06" db="EMBL/GenBank/DDBJ databases">
        <authorList>
            <person name="Furmanczyk E.M."/>
        </authorList>
    </citation>
    <scope>NUCLEOTIDE SEQUENCE [LARGE SCALE GENOMIC DNA]</scope>
    <source>
        <strain evidence="3">AP3_16</strain>
    </source>
</reference>
<dbReference type="EMBL" id="NIRS01000003">
    <property type="protein sequence ID" value="PPK38550.1"/>
    <property type="molecule type" value="Genomic_DNA"/>
</dbReference>
<keyword evidence="1" id="KW-0732">Signal</keyword>
<sequence length="87" mass="9400">MKALLVLALGSVCVTAMASEAPTDVAQQQPPIEEYTYSMNLDIAKVISMSEAPNVCEVVPMKMEYEDSNGQRHILRYSAMGNGCSNG</sequence>
<comment type="caution">
    <text evidence="2">The sequence shown here is derived from an EMBL/GenBank/DDBJ whole genome shotgun (WGS) entry which is preliminary data.</text>
</comment>
<proteinExistence type="predicted"/>
<dbReference type="Gene3D" id="2.30.140.50">
    <property type="entry name" value="Protein of unknown function DUF2790"/>
    <property type="match status" value="1"/>
</dbReference>
<feature type="chain" id="PRO_5015554439" evidence="1">
    <location>
        <begin position="19"/>
        <end position="87"/>
    </location>
</feature>
<protein>
    <submittedName>
        <fullName evidence="2">DUF2790 domain-containing protein</fullName>
    </submittedName>
</protein>
<dbReference type="Pfam" id="PF10976">
    <property type="entry name" value="DUF2790"/>
    <property type="match status" value="1"/>
</dbReference>
<dbReference type="InterPro" id="IPR021245">
    <property type="entry name" value="DUF2790"/>
</dbReference>
<organism evidence="2 3">
    <name type="scientific">Pseudomonas laurylsulfatiphila</name>
    <dbReference type="NCBI Taxonomy" id="2011015"/>
    <lineage>
        <taxon>Bacteria</taxon>
        <taxon>Pseudomonadati</taxon>
        <taxon>Pseudomonadota</taxon>
        <taxon>Gammaproteobacteria</taxon>
        <taxon>Pseudomonadales</taxon>
        <taxon>Pseudomonadaceae</taxon>
        <taxon>Pseudomonas</taxon>
    </lineage>
</organism>
<evidence type="ECO:0000256" key="1">
    <source>
        <dbReference type="SAM" id="SignalP"/>
    </source>
</evidence>